<keyword evidence="4" id="KW-1185">Reference proteome</keyword>
<organism evidence="3 4">
    <name type="scientific">Candidatus Competibacter phosphatis</name>
    <dbReference type="NCBI Taxonomy" id="221280"/>
    <lineage>
        <taxon>Bacteria</taxon>
        <taxon>Pseudomonadati</taxon>
        <taxon>Pseudomonadota</taxon>
        <taxon>Gammaproteobacteria</taxon>
        <taxon>Candidatus Competibacteraceae</taxon>
        <taxon>Candidatus Competibacter</taxon>
    </lineage>
</organism>
<evidence type="ECO:0008006" key="5">
    <source>
        <dbReference type="Google" id="ProtNLM"/>
    </source>
</evidence>
<dbReference type="RefSeq" id="WP_169248542.1">
    <property type="nucleotide sequence ID" value="NZ_SPMZ01000023.1"/>
</dbReference>
<dbReference type="CDD" id="cd06223">
    <property type="entry name" value="PRTases_typeI"/>
    <property type="match status" value="1"/>
</dbReference>
<dbReference type="InterPro" id="IPR029057">
    <property type="entry name" value="PRTase-like"/>
</dbReference>
<dbReference type="Proteomes" id="UP000760480">
    <property type="component" value="Unassembled WGS sequence"/>
</dbReference>
<evidence type="ECO:0000313" key="3">
    <source>
        <dbReference type="EMBL" id="NMQ19282.1"/>
    </source>
</evidence>
<name>A0ABX1TIU0_9GAMM</name>
<reference evidence="3 4" key="1">
    <citation type="submission" date="2019-03" db="EMBL/GenBank/DDBJ databases">
        <title>Metabolic reconstructions from genomes of highly enriched 'Candidatus Accumulibacter' and 'Candidatus Competibacter' bioreactor populations.</title>
        <authorList>
            <person name="Annavajhala M.K."/>
            <person name="Welles L."/>
            <person name="Abbas B."/>
            <person name="Sorokin D."/>
            <person name="Park H."/>
            <person name="Van Loosdrecht M."/>
            <person name="Chandran K."/>
        </authorList>
    </citation>
    <scope>NUCLEOTIDE SEQUENCE [LARGE SCALE GENOMIC DNA]</scope>
    <source>
        <strain evidence="3 4">SBR_G</strain>
    </source>
</reference>
<protein>
    <recommendedName>
        <fullName evidence="5">Phosphoribosyltransferase</fullName>
    </recommendedName>
</protein>
<dbReference type="Pfam" id="PF15609">
    <property type="entry name" value="PRTase_2"/>
    <property type="match status" value="1"/>
</dbReference>
<dbReference type="PIRSF" id="PIRSF020967">
    <property type="entry name" value="UCP020967"/>
    <property type="match status" value="1"/>
</dbReference>
<comment type="caution">
    <text evidence="3">The sequence shown here is derived from an EMBL/GenBank/DDBJ whole genome shotgun (WGS) entry which is preliminary data.</text>
</comment>
<gene>
    <name evidence="3" type="ORF">E4P82_08820</name>
</gene>
<proteinExistence type="predicted"/>
<dbReference type="SUPFAM" id="SSF53271">
    <property type="entry name" value="PRTase-like"/>
    <property type="match status" value="1"/>
</dbReference>
<dbReference type="InterPro" id="IPR022537">
    <property type="entry name" value="TRSP_dom"/>
</dbReference>
<dbReference type="EMBL" id="SPMZ01000023">
    <property type="protein sequence ID" value="NMQ19282.1"/>
    <property type="molecule type" value="Genomic_DNA"/>
</dbReference>
<dbReference type="InterPro" id="IPR041688">
    <property type="entry name" value="PRTase_2"/>
</dbReference>
<sequence length="384" mass="41860">MTCRTLTVPIQAGRLKLTVRHEDLPVERCLTYATRQNPRRLYLFVSKVLGKHWPVRPSVMRDIHVRLAAKIAALPGPLLVMGMAETATALGRGVAEEAASRAGRDDVVYLQTTRCRLSRPLAFAFDECHSHAPDHAVYLPDPELQPLFRAARSLVLVDDEISTGRTLVELARAYLRFNPRLEQIALASIANWLDADRRRELALLLGRPVGFPALIEGGFQFEPDPDFPAPALPVVGAVADRAHDGIAMDPACTGVLAGRWRSAVASAFPAMVNGGNPSERPLAVIGTGEYAYTPFRLALALEEAGYDVRFQSTTRSPILIGDAIASRREFPDHHGDGIPNYLYNLDADRLPVIIYEHAAMPAAHALPGLLGGLAFAVEESCRAS</sequence>
<accession>A0ABX1TIU0</accession>
<dbReference type="Gene3D" id="3.40.50.2020">
    <property type="match status" value="1"/>
</dbReference>
<feature type="domain" description="TRSP" evidence="1">
    <location>
        <begin position="278"/>
        <end position="353"/>
    </location>
</feature>
<dbReference type="InterPro" id="IPR011214">
    <property type="entry name" value="UCP020967"/>
</dbReference>
<evidence type="ECO:0000313" key="4">
    <source>
        <dbReference type="Proteomes" id="UP000760480"/>
    </source>
</evidence>
<evidence type="ECO:0000259" key="1">
    <source>
        <dbReference type="Pfam" id="PF12500"/>
    </source>
</evidence>
<feature type="domain" description="Orotate phosphoribosyltransferase-like" evidence="2">
    <location>
        <begin position="30"/>
        <end position="217"/>
    </location>
</feature>
<dbReference type="Pfam" id="PF12500">
    <property type="entry name" value="TRSP"/>
    <property type="match status" value="1"/>
</dbReference>
<evidence type="ECO:0000259" key="2">
    <source>
        <dbReference type="Pfam" id="PF15609"/>
    </source>
</evidence>
<dbReference type="InterPro" id="IPR000836">
    <property type="entry name" value="PRTase_dom"/>
</dbReference>